<dbReference type="Proteomes" id="UP001369082">
    <property type="component" value="Unassembled WGS sequence"/>
</dbReference>
<dbReference type="RefSeq" id="WP_341595961.1">
    <property type="nucleotide sequence ID" value="NZ_JBAKAZ010000001.1"/>
</dbReference>
<sequence>MRLKNVNEVSQRKSEALKKLSKAYSSALKSGTVRRVVSSAKS</sequence>
<evidence type="ECO:0008006" key="3">
    <source>
        <dbReference type="Google" id="ProtNLM"/>
    </source>
</evidence>
<accession>A0ABU9GL41</accession>
<gene>
    <name evidence="1" type="ORF">V6256_00250</name>
</gene>
<dbReference type="EMBL" id="JBAKAZ010000001">
    <property type="protein sequence ID" value="MEL0628021.1"/>
    <property type="molecule type" value="Genomic_DNA"/>
</dbReference>
<evidence type="ECO:0000313" key="2">
    <source>
        <dbReference type="Proteomes" id="UP001369082"/>
    </source>
</evidence>
<proteinExistence type="predicted"/>
<name>A0ABU9GL41_9GAMM</name>
<reference evidence="1 2" key="1">
    <citation type="submission" date="2024-02" db="EMBL/GenBank/DDBJ databases">
        <title>Bacteria isolated from the canopy kelp, Nereocystis luetkeana.</title>
        <authorList>
            <person name="Pfister C.A."/>
            <person name="Younker I.T."/>
            <person name="Light S.H."/>
        </authorList>
    </citation>
    <scope>NUCLEOTIDE SEQUENCE [LARGE SCALE GENOMIC DNA]</scope>
    <source>
        <strain evidence="1 2">TI.1.05</strain>
    </source>
</reference>
<organism evidence="1 2">
    <name type="scientific">Psychromonas aquatilis</name>
    <dbReference type="NCBI Taxonomy" id="2005072"/>
    <lineage>
        <taxon>Bacteria</taxon>
        <taxon>Pseudomonadati</taxon>
        <taxon>Pseudomonadota</taxon>
        <taxon>Gammaproteobacteria</taxon>
        <taxon>Alteromonadales</taxon>
        <taxon>Psychromonadaceae</taxon>
        <taxon>Psychromonas</taxon>
    </lineage>
</organism>
<evidence type="ECO:0000313" key="1">
    <source>
        <dbReference type="EMBL" id="MEL0628021.1"/>
    </source>
</evidence>
<keyword evidence="2" id="KW-1185">Reference proteome</keyword>
<protein>
    <recommendedName>
        <fullName evidence="3">30S ribosomal protein S20</fullName>
    </recommendedName>
</protein>
<comment type="caution">
    <text evidence="1">The sequence shown here is derived from an EMBL/GenBank/DDBJ whole genome shotgun (WGS) entry which is preliminary data.</text>
</comment>